<evidence type="ECO:0000313" key="1">
    <source>
        <dbReference type="EMBL" id="MBB3152017.1"/>
    </source>
</evidence>
<sequence>MTKPQLVLDIGGVLATNLSPLLWQLLAIEAAVSEEHLYSAYKREISESLWRGHLSEEQFWEWIISHVPTLNKVQGRAFVDMSLKPLPALAYIPEWQQLADIHILSNHLSAWVDPLLSTIRPFLNTITISSQIALKKPDPSIFESVISLLPLGSPVLFVDDQQTNLKQAVSHGWRTLLADDEGHWMNQVSMQLKQISHNQQQ</sequence>
<name>A0A7W5C6U4_9BACL</name>
<keyword evidence="2" id="KW-1185">Reference proteome</keyword>
<proteinExistence type="predicted"/>
<dbReference type="PANTHER" id="PTHR43611">
    <property type="entry name" value="ALPHA-D-GLUCOSE 1-PHOSPHATE PHOSPHATASE"/>
    <property type="match status" value="1"/>
</dbReference>
<dbReference type="InterPro" id="IPR036412">
    <property type="entry name" value="HAD-like_sf"/>
</dbReference>
<dbReference type="PANTHER" id="PTHR43611:SF3">
    <property type="entry name" value="FLAVIN MONONUCLEOTIDE HYDROLASE 1, CHLOROPLATIC"/>
    <property type="match status" value="1"/>
</dbReference>
<dbReference type="RefSeq" id="WP_183561580.1">
    <property type="nucleotide sequence ID" value="NZ_CBCSLB010000003.1"/>
</dbReference>
<dbReference type="InterPro" id="IPR023214">
    <property type="entry name" value="HAD_sf"/>
</dbReference>
<dbReference type="Gene3D" id="1.10.150.240">
    <property type="entry name" value="Putative phosphatase, domain 2"/>
    <property type="match status" value="1"/>
</dbReference>
<keyword evidence="1" id="KW-0378">Hydrolase</keyword>
<dbReference type="Proteomes" id="UP000518605">
    <property type="component" value="Unassembled WGS sequence"/>
</dbReference>
<dbReference type="AlphaFoldDB" id="A0A7W5C6U4"/>
<reference evidence="1 2" key="1">
    <citation type="submission" date="2020-08" db="EMBL/GenBank/DDBJ databases">
        <title>Genomic Encyclopedia of Type Strains, Phase III (KMG-III): the genomes of soil and plant-associated and newly described type strains.</title>
        <authorList>
            <person name="Whitman W."/>
        </authorList>
    </citation>
    <scope>NUCLEOTIDE SEQUENCE [LARGE SCALE GENOMIC DNA]</scope>
    <source>
        <strain evidence="1 2">CECT 8234</strain>
    </source>
</reference>
<organism evidence="1 2">
    <name type="scientific">Paenibacillus endophyticus</name>
    <dbReference type="NCBI Taxonomy" id="1294268"/>
    <lineage>
        <taxon>Bacteria</taxon>
        <taxon>Bacillati</taxon>
        <taxon>Bacillota</taxon>
        <taxon>Bacilli</taxon>
        <taxon>Bacillales</taxon>
        <taxon>Paenibacillaceae</taxon>
        <taxon>Paenibacillus</taxon>
    </lineage>
</organism>
<dbReference type="GO" id="GO:0016787">
    <property type="term" value="F:hydrolase activity"/>
    <property type="evidence" value="ECO:0007669"/>
    <property type="project" value="UniProtKB-KW"/>
</dbReference>
<evidence type="ECO:0000313" key="2">
    <source>
        <dbReference type="Proteomes" id="UP000518605"/>
    </source>
</evidence>
<dbReference type="Gene3D" id="3.40.50.1000">
    <property type="entry name" value="HAD superfamily/HAD-like"/>
    <property type="match status" value="1"/>
</dbReference>
<dbReference type="EMBL" id="JACHXW010000005">
    <property type="protein sequence ID" value="MBB3152017.1"/>
    <property type="molecule type" value="Genomic_DNA"/>
</dbReference>
<protein>
    <submittedName>
        <fullName evidence="1">Putative hydrolase of the HAD superfamily</fullName>
    </submittedName>
</protein>
<comment type="caution">
    <text evidence="1">The sequence shown here is derived from an EMBL/GenBank/DDBJ whole genome shotgun (WGS) entry which is preliminary data.</text>
</comment>
<dbReference type="InterPro" id="IPR023198">
    <property type="entry name" value="PGP-like_dom2"/>
</dbReference>
<accession>A0A7W5C6U4</accession>
<dbReference type="SUPFAM" id="SSF56784">
    <property type="entry name" value="HAD-like"/>
    <property type="match status" value="1"/>
</dbReference>
<gene>
    <name evidence="1" type="ORF">FHS16_002063</name>
</gene>